<evidence type="ECO:0000256" key="4">
    <source>
        <dbReference type="ARBA" id="ARBA00023277"/>
    </source>
</evidence>
<dbReference type="InterPro" id="IPR029070">
    <property type="entry name" value="Chitinase_insertion_sf"/>
</dbReference>
<dbReference type="InterPro" id="IPR011583">
    <property type="entry name" value="Chitinase_II/V-like_cat"/>
</dbReference>
<evidence type="ECO:0000313" key="12">
    <source>
        <dbReference type="Proteomes" id="UP000076722"/>
    </source>
</evidence>
<dbReference type="SUPFAM" id="SSF51445">
    <property type="entry name" value="(Trans)glycosidases"/>
    <property type="match status" value="1"/>
</dbReference>
<dbReference type="GO" id="GO:0008843">
    <property type="term" value="F:endochitinase activity"/>
    <property type="evidence" value="ECO:0007669"/>
    <property type="project" value="UniProtKB-EC"/>
</dbReference>
<keyword evidence="3" id="KW-0146">Chitin degradation</keyword>
<sequence>MLSSLLLFPALALASPSYLGSRELASRAMGDSVEMVASTWFAGWHASTQDNPVFGLNDLSWEKYTSVVYSFAITTDDDAHVALEDSDATLLTQFVSLAHKNSVEARLAVGGWGGSQSYSYAVGSAANRTAFANSLLALQSKYNLDGFDFDWEYPGLQGIGCNVVNPDDTANFLTFLKQLRATPKGANLTLSAAVSVKPFADGTGSPSTDVSGFASVLDFIEIMNYDVFGSWTDTVGPNAPLNDTCAPAHDQIGSAVSAVNAWTAAGIPAHQIVLGVASYGHSFTVSNQNALTSSGALALYPPFDKSNPPPGDSWNNQGGPDQCGVQQPAGGEYEFWGLVQNGFLQANGSVAPGMDHIFDECSQTDFVYNPKSQIMVAYDSAQAFAAKGDFIVNTGLRGFSMWEAGGDSKDILLDSIRSATGFDGDDESEPPCSTETSKTPVAEPGSLATGSSTPSPLALASSAAPSLYHSLSLSYTGFSCIVILLLSSLCIL</sequence>
<dbReference type="InterPro" id="IPR050314">
    <property type="entry name" value="Glycosyl_Hydrlase_18"/>
</dbReference>
<dbReference type="PANTHER" id="PTHR11177:SF317">
    <property type="entry name" value="CHITINASE 12-RELATED"/>
    <property type="match status" value="1"/>
</dbReference>
<dbReference type="SMART" id="SM00636">
    <property type="entry name" value="Glyco_18"/>
    <property type="match status" value="1"/>
</dbReference>
<keyword evidence="12" id="KW-1185">Reference proteome</keyword>
<evidence type="ECO:0000256" key="5">
    <source>
        <dbReference type="ARBA" id="ARBA00023295"/>
    </source>
</evidence>
<keyword evidence="4" id="KW-0119">Carbohydrate metabolism</keyword>
<dbReference type="GO" id="GO:0005576">
    <property type="term" value="C:extracellular region"/>
    <property type="evidence" value="ECO:0007669"/>
    <property type="project" value="TreeGrafter"/>
</dbReference>
<dbReference type="GO" id="GO:0000272">
    <property type="term" value="P:polysaccharide catabolic process"/>
    <property type="evidence" value="ECO:0007669"/>
    <property type="project" value="UniProtKB-KW"/>
</dbReference>
<evidence type="ECO:0000256" key="3">
    <source>
        <dbReference type="ARBA" id="ARBA00023024"/>
    </source>
</evidence>
<evidence type="ECO:0000256" key="7">
    <source>
        <dbReference type="RuleBase" id="RU000489"/>
    </source>
</evidence>
<reference evidence="11 12" key="1">
    <citation type="journal article" date="2016" name="Mol. Biol. Evol.">
        <title>Comparative Genomics of Early-Diverging Mushroom-Forming Fungi Provides Insights into the Origins of Lignocellulose Decay Capabilities.</title>
        <authorList>
            <person name="Nagy L.G."/>
            <person name="Riley R."/>
            <person name="Tritt A."/>
            <person name="Adam C."/>
            <person name="Daum C."/>
            <person name="Floudas D."/>
            <person name="Sun H."/>
            <person name="Yadav J.S."/>
            <person name="Pangilinan J."/>
            <person name="Larsson K.H."/>
            <person name="Matsuura K."/>
            <person name="Barry K."/>
            <person name="Labutti K."/>
            <person name="Kuo R."/>
            <person name="Ohm R.A."/>
            <person name="Bhattacharya S.S."/>
            <person name="Shirouzu T."/>
            <person name="Yoshinaga Y."/>
            <person name="Martin F.M."/>
            <person name="Grigoriev I.V."/>
            <person name="Hibbett D.S."/>
        </authorList>
    </citation>
    <scope>NUCLEOTIDE SEQUENCE [LARGE SCALE GENOMIC DNA]</scope>
    <source>
        <strain evidence="11 12">HHB9708</strain>
    </source>
</reference>
<dbReference type="GO" id="GO:0006032">
    <property type="term" value="P:chitin catabolic process"/>
    <property type="evidence" value="ECO:0007669"/>
    <property type="project" value="UniProtKB-KW"/>
</dbReference>
<keyword evidence="6" id="KW-0624">Polysaccharide degradation</keyword>
<accession>A0A164YSC7</accession>
<dbReference type="SUPFAM" id="SSF54556">
    <property type="entry name" value="Chitinase insertion domain"/>
    <property type="match status" value="1"/>
</dbReference>
<dbReference type="PROSITE" id="PS01095">
    <property type="entry name" value="GH18_1"/>
    <property type="match status" value="1"/>
</dbReference>
<dbReference type="STRING" id="1314777.A0A164YSC7"/>
<comment type="similarity">
    <text evidence="8">Belongs to the glycosyl hydrolase 18 family.</text>
</comment>
<protein>
    <submittedName>
        <fullName evidence="11">Glycoside hydrolase</fullName>
    </submittedName>
</protein>
<dbReference type="PANTHER" id="PTHR11177">
    <property type="entry name" value="CHITINASE"/>
    <property type="match status" value="1"/>
</dbReference>
<dbReference type="InterPro" id="IPR001579">
    <property type="entry name" value="Glyco_hydro_18_chit_AS"/>
</dbReference>
<dbReference type="EMBL" id="KV419397">
    <property type="protein sequence ID" value="KZS97191.1"/>
    <property type="molecule type" value="Genomic_DNA"/>
</dbReference>
<evidence type="ECO:0000256" key="8">
    <source>
        <dbReference type="RuleBase" id="RU004453"/>
    </source>
</evidence>
<dbReference type="GO" id="GO:0008061">
    <property type="term" value="F:chitin binding"/>
    <property type="evidence" value="ECO:0007669"/>
    <property type="project" value="InterPro"/>
</dbReference>
<evidence type="ECO:0000256" key="9">
    <source>
        <dbReference type="SAM" id="MobiDB-lite"/>
    </source>
</evidence>
<keyword evidence="5 7" id="KW-0326">Glycosidase</keyword>
<feature type="region of interest" description="Disordered" evidence="9">
    <location>
        <begin position="420"/>
        <end position="453"/>
    </location>
</feature>
<organism evidence="11 12">
    <name type="scientific">Sistotremastrum niveocremeum HHB9708</name>
    <dbReference type="NCBI Taxonomy" id="1314777"/>
    <lineage>
        <taxon>Eukaryota</taxon>
        <taxon>Fungi</taxon>
        <taxon>Dikarya</taxon>
        <taxon>Basidiomycota</taxon>
        <taxon>Agaricomycotina</taxon>
        <taxon>Agaricomycetes</taxon>
        <taxon>Sistotremastrales</taxon>
        <taxon>Sistotremastraceae</taxon>
        <taxon>Sertulicium</taxon>
        <taxon>Sertulicium niveocremeum</taxon>
    </lineage>
</organism>
<evidence type="ECO:0000259" key="10">
    <source>
        <dbReference type="PROSITE" id="PS51910"/>
    </source>
</evidence>
<dbReference type="AlphaFoldDB" id="A0A164YSC7"/>
<feature type="domain" description="GH18" evidence="10">
    <location>
        <begin position="35"/>
        <end position="423"/>
    </location>
</feature>
<proteinExistence type="inferred from homology"/>
<dbReference type="InterPro" id="IPR001223">
    <property type="entry name" value="Glyco_hydro18_cat"/>
</dbReference>
<dbReference type="OrthoDB" id="73875at2759"/>
<keyword evidence="2 7" id="KW-0378">Hydrolase</keyword>
<evidence type="ECO:0000256" key="1">
    <source>
        <dbReference type="ARBA" id="ARBA00000822"/>
    </source>
</evidence>
<dbReference type="Proteomes" id="UP000076722">
    <property type="component" value="Unassembled WGS sequence"/>
</dbReference>
<dbReference type="Gene3D" id="3.20.20.80">
    <property type="entry name" value="Glycosidases"/>
    <property type="match status" value="2"/>
</dbReference>
<gene>
    <name evidence="11" type="ORF">SISNIDRAFT_547238</name>
</gene>
<dbReference type="PROSITE" id="PS51910">
    <property type="entry name" value="GH18_2"/>
    <property type="match status" value="1"/>
</dbReference>
<evidence type="ECO:0000256" key="6">
    <source>
        <dbReference type="ARBA" id="ARBA00023326"/>
    </source>
</evidence>
<evidence type="ECO:0000256" key="2">
    <source>
        <dbReference type="ARBA" id="ARBA00022801"/>
    </source>
</evidence>
<evidence type="ECO:0000313" key="11">
    <source>
        <dbReference type="EMBL" id="KZS97191.1"/>
    </source>
</evidence>
<name>A0A164YSC7_9AGAM</name>
<comment type="catalytic activity">
    <reaction evidence="1">
        <text>Random endo-hydrolysis of N-acetyl-beta-D-glucosaminide (1-&gt;4)-beta-linkages in chitin and chitodextrins.</text>
        <dbReference type="EC" id="3.2.1.14"/>
    </reaction>
</comment>
<dbReference type="InterPro" id="IPR017853">
    <property type="entry name" value="GH"/>
</dbReference>
<dbReference type="Pfam" id="PF00704">
    <property type="entry name" value="Glyco_hydro_18"/>
    <property type="match status" value="1"/>
</dbReference>